<dbReference type="Pfam" id="PF00754">
    <property type="entry name" value="F5_F8_type_C"/>
    <property type="match status" value="1"/>
</dbReference>
<dbReference type="InterPro" id="IPR036514">
    <property type="entry name" value="SGNH_hydro_sf"/>
</dbReference>
<dbReference type="RefSeq" id="WP_250930239.1">
    <property type="nucleotide sequence ID" value="NZ_JAMQBK010000049.1"/>
</dbReference>
<proteinExistence type="inferred from homology"/>
<dbReference type="SUPFAM" id="SSF52266">
    <property type="entry name" value="SGNH hydrolase"/>
    <property type="match status" value="1"/>
</dbReference>
<dbReference type="SUPFAM" id="SSF51445">
    <property type="entry name" value="(Trans)glycosidases"/>
    <property type="match status" value="1"/>
</dbReference>
<dbReference type="EC" id="3.2.1.23" evidence="3"/>
<evidence type="ECO:0000313" key="8">
    <source>
        <dbReference type="EMBL" id="MCM2372605.1"/>
    </source>
</evidence>
<keyword evidence="4" id="KW-0378">Hydrolase</keyword>
<comment type="similarity">
    <text evidence="2">Belongs to the glycosyl hydrolase 2 family.</text>
</comment>
<feature type="signal peptide" evidence="6">
    <location>
        <begin position="1"/>
        <end position="25"/>
    </location>
</feature>
<dbReference type="PANTHER" id="PTHR46323:SF2">
    <property type="entry name" value="BETA-GALACTOSIDASE"/>
    <property type="match status" value="1"/>
</dbReference>
<dbReference type="Gene3D" id="3.20.20.80">
    <property type="entry name" value="Glycosidases"/>
    <property type="match status" value="1"/>
</dbReference>
<dbReference type="SUPFAM" id="SSF49785">
    <property type="entry name" value="Galactose-binding domain-like"/>
    <property type="match status" value="2"/>
</dbReference>
<sequence length="1284" mass="143699">MNYSRFISVALALLSMSLCSQTALAIDLSGTWAVRVDPDDKGEKANWFDQIGGSEISLPGSLADAGIGKPLDLEPKLTKEVFHHLHPRASYIGAAWYSRTFEIDESWSGKDANLLFERVLWDSTVWLNGKEVGSKNSLSTPHRYSVGPYLQPGNNLLVVRVDNRLQVDIGTIGHAYTNETQTIWNGILGKIELNRVPKTQLSIKTNPLRVVSPAKGRLEVTVESLSNDRPQKITWSKSVSNSGDVLVGISDDKLMKWSEFDPALYEVTASFANATDGTRTTSTLTTGFRSVQTKGRRLLVNGNPAFMRGTLECCIFPKTGYPPMQTGESTTYGWDKVFSTLKQYGLNHLRFHSWCPPEAAFESADRHGVYLQVELPNWTFKMGQLPKVDEYLLDEGERILREYAHHPSFVFFSLGNELTGDYAHLDKMIAQLRSFAPHVLYTSTSYSFSKRGEVPGPQDDYFISQKTATGWVRGQGFLNQTKPTTDSDYSPGLECLDVPLITHEVGQYNVYPNLKELPKYDGNLRALNFEAIRADLTKKGRLDDAPKYTRGSGKLAAILYKEDIERALRTEGLSGIQLLDLHDFPGQSTATVGLLDAFWDSKELLTPAEFRRFCSPIVPLTRMPKRTWRGQERFSATIEVANFGDEPLANATVDWTIHNAAGKTLAQGSIDKVNIPLGNGHQIGNVEFDLGSVSKPSELHLAVRVRPDHTAANDAASQVYLNDWNFWVYPSGKAVPTDDVVVIRQYGKRLFDALADGKKVLFLPDREEIREPLDGRFIPVFWSPLHFPNQPGSLGTVIDDAHPVFDQFPTASHTDWQWWELLATSTSVNADELGPGFQPIMQFIDKYNRNSLPAILWETQVGDGSLMVCTLDLESDPQNRIAAAQLKHSILGYLQSDRFAPRSEMTPGQVAKLFQSRPYQIRLEHGTSHPDYPLSNLSDNDSKTIWHNDWRSAANKYPYSIVFDFSQPMSVMGMNYVARQDSTRGKIDGYRVSVSEDGKRWSNVIEGKQPPSKIRFDETKPIKSIRFEALSEVSQAQNSAIAELAPVFADGTVGVDELGLIPSFNQDADEETQPSDPFASLKKEMQIHWPKNRLIRFVFHGHSVPAGYGRAGEVSRYDSYPMQFHRKLCETYNYATIDLAITAIGGENAVRGNARFESDVLSLRPDVVFIDYSLNDRAVGLKATETAWRSMIEKCQAAGVPVVLLTPTPDSHENILDETTILAQHAEQVRKLAREYDLTLVDSYAAFRKLVDDGENIDDYLSQPNHPNKAGNRVVAELIGPWFW</sequence>
<evidence type="ECO:0000256" key="6">
    <source>
        <dbReference type="SAM" id="SignalP"/>
    </source>
</evidence>
<evidence type="ECO:0000256" key="1">
    <source>
        <dbReference type="ARBA" id="ARBA00001412"/>
    </source>
</evidence>
<dbReference type="InterPro" id="IPR013830">
    <property type="entry name" value="SGNH_hydro"/>
</dbReference>
<evidence type="ECO:0000256" key="2">
    <source>
        <dbReference type="ARBA" id="ARBA00007401"/>
    </source>
</evidence>
<keyword evidence="6" id="KW-0732">Signal</keyword>
<dbReference type="InterPro" id="IPR008979">
    <property type="entry name" value="Galactose-bd-like_sf"/>
</dbReference>
<dbReference type="PANTHER" id="PTHR46323">
    <property type="entry name" value="BETA-GALACTOSIDASE"/>
    <property type="match status" value="1"/>
</dbReference>
<protein>
    <recommendedName>
        <fullName evidence="3">beta-galactosidase</fullName>
        <ecNumber evidence="3">3.2.1.23</ecNumber>
    </recommendedName>
</protein>
<dbReference type="Gene3D" id="2.60.120.260">
    <property type="entry name" value="Galactose-binding domain-like"/>
    <property type="match status" value="2"/>
</dbReference>
<dbReference type="InterPro" id="IPR006104">
    <property type="entry name" value="Glyco_hydro_2_N"/>
</dbReference>
<dbReference type="Pfam" id="PF02837">
    <property type="entry name" value="Glyco_hydro_2_N"/>
    <property type="match status" value="1"/>
</dbReference>
<evidence type="ECO:0000259" key="7">
    <source>
        <dbReference type="PROSITE" id="PS50022"/>
    </source>
</evidence>
<feature type="domain" description="F5/8 type C" evidence="7">
    <location>
        <begin position="902"/>
        <end position="1004"/>
    </location>
</feature>
<organism evidence="8 9">
    <name type="scientific">Aporhodopirellula aestuarii</name>
    <dbReference type="NCBI Taxonomy" id="2950107"/>
    <lineage>
        <taxon>Bacteria</taxon>
        <taxon>Pseudomonadati</taxon>
        <taxon>Planctomycetota</taxon>
        <taxon>Planctomycetia</taxon>
        <taxon>Pirellulales</taxon>
        <taxon>Pirellulaceae</taxon>
        <taxon>Aporhodopirellula</taxon>
    </lineage>
</organism>
<reference evidence="8 9" key="1">
    <citation type="journal article" date="2022" name="Syst. Appl. Microbiol.">
        <title>Rhodopirellula aestuarii sp. nov., a novel member of the genus Rhodopirellula isolated from brackish sediments collected in the Tagus River estuary, Portugal.</title>
        <authorList>
            <person name="Vitorino I.R."/>
            <person name="Klimek D."/>
            <person name="Calusinska M."/>
            <person name="Lobo-da-Cunha A."/>
            <person name="Vasconcelos V."/>
            <person name="Lage O.M."/>
        </authorList>
    </citation>
    <scope>NUCLEOTIDE SEQUENCE [LARGE SCALE GENOMIC DNA]</scope>
    <source>
        <strain evidence="8 9">ICT_H3.1</strain>
    </source>
</reference>
<feature type="chain" id="PRO_5046152820" description="beta-galactosidase" evidence="6">
    <location>
        <begin position="26"/>
        <end position="1284"/>
    </location>
</feature>
<dbReference type="InterPro" id="IPR050347">
    <property type="entry name" value="Bact_Beta-galactosidase"/>
</dbReference>
<accession>A0ABT0U6Q3</accession>
<dbReference type="EMBL" id="JAMQBK010000049">
    <property type="protein sequence ID" value="MCM2372605.1"/>
    <property type="molecule type" value="Genomic_DNA"/>
</dbReference>
<dbReference type="Gene3D" id="3.40.50.1110">
    <property type="entry name" value="SGNH hydrolase"/>
    <property type="match status" value="1"/>
</dbReference>
<dbReference type="Pfam" id="PF13472">
    <property type="entry name" value="Lipase_GDSL_2"/>
    <property type="match status" value="1"/>
</dbReference>
<gene>
    <name evidence="8" type="ORF">NB063_18495</name>
</gene>
<evidence type="ECO:0000256" key="4">
    <source>
        <dbReference type="ARBA" id="ARBA00022801"/>
    </source>
</evidence>
<keyword evidence="5" id="KW-0326">Glycosidase</keyword>
<evidence type="ECO:0000313" key="9">
    <source>
        <dbReference type="Proteomes" id="UP001202961"/>
    </source>
</evidence>
<dbReference type="InterPro" id="IPR000421">
    <property type="entry name" value="FA58C"/>
</dbReference>
<dbReference type="InterPro" id="IPR017853">
    <property type="entry name" value="GH"/>
</dbReference>
<comment type="catalytic activity">
    <reaction evidence="1">
        <text>Hydrolysis of terminal non-reducing beta-D-galactose residues in beta-D-galactosides.</text>
        <dbReference type="EC" id="3.2.1.23"/>
    </reaction>
</comment>
<dbReference type="PROSITE" id="PS50022">
    <property type="entry name" value="FA58C_3"/>
    <property type="match status" value="1"/>
</dbReference>
<name>A0ABT0U6Q3_9BACT</name>
<keyword evidence="9" id="KW-1185">Reference proteome</keyword>
<evidence type="ECO:0000256" key="3">
    <source>
        <dbReference type="ARBA" id="ARBA00012756"/>
    </source>
</evidence>
<comment type="caution">
    <text evidence="8">The sequence shown here is derived from an EMBL/GenBank/DDBJ whole genome shotgun (WGS) entry which is preliminary data.</text>
</comment>
<evidence type="ECO:0000256" key="5">
    <source>
        <dbReference type="ARBA" id="ARBA00023295"/>
    </source>
</evidence>
<dbReference type="Proteomes" id="UP001202961">
    <property type="component" value="Unassembled WGS sequence"/>
</dbReference>